<evidence type="ECO:0000256" key="1">
    <source>
        <dbReference type="SAM" id="MobiDB-lite"/>
    </source>
</evidence>
<accession>A0AAV8T3E6</accession>
<feature type="compositionally biased region" description="Pro residues" evidence="1">
    <location>
        <begin position="28"/>
        <end position="39"/>
    </location>
</feature>
<comment type="caution">
    <text evidence="2">The sequence shown here is derived from an EMBL/GenBank/DDBJ whole genome shotgun (WGS) entry which is preliminary data.</text>
</comment>
<proteinExistence type="predicted"/>
<dbReference type="EMBL" id="JAIWQS010000007">
    <property type="protein sequence ID" value="KAJ8760788.1"/>
    <property type="molecule type" value="Genomic_DNA"/>
</dbReference>
<dbReference type="Proteomes" id="UP001159364">
    <property type="component" value="Linkage Group LG07"/>
</dbReference>
<evidence type="ECO:0000313" key="3">
    <source>
        <dbReference type="Proteomes" id="UP001159364"/>
    </source>
</evidence>
<protein>
    <submittedName>
        <fullName evidence="2">Uncharacterized protein</fullName>
    </submittedName>
</protein>
<feature type="compositionally biased region" description="Basic and acidic residues" evidence="1">
    <location>
        <begin position="86"/>
        <end position="97"/>
    </location>
</feature>
<dbReference type="PANTHER" id="PTHR37242:SF1">
    <property type="entry name" value="OS09G0569450 PROTEIN"/>
    <property type="match status" value="1"/>
</dbReference>
<gene>
    <name evidence="2" type="ORF">K2173_021826</name>
</gene>
<name>A0AAV8T3E6_9ROSI</name>
<feature type="region of interest" description="Disordered" evidence="1">
    <location>
        <begin position="81"/>
        <end position="106"/>
    </location>
</feature>
<reference evidence="2 3" key="1">
    <citation type="submission" date="2021-09" db="EMBL/GenBank/DDBJ databases">
        <title>Genomic insights and catalytic innovation underlie evolution of tropane alkaloids biosynthesis.</title>
        <authorList>
            <person name="Wang Y.-J."/>
            <person name="Tian T."/>
            <person name="Huang J.-P."/>
            <person name="Huang S.-X."/>
        </authorList>
    </citation>
    <scope>NUCLEOTIDE SEQUENCE [LARGE SCALE GENOMIC DNA]</scope>
    <source>
        <strain evidence="2">KIB-2018</strain>
        <tissue evidence="2">Leaf</tissue>
    </source>
</reference>
<feature type="region of interest" description="Disordered" evidence="1">
    <location>
        <begin position="1"/>
        <end position="42"/>
    </location>
</feature>
<sequence length="106" mass="12108">MGEQHQLQPPPSESTLPAELPTTQSDPLLPPPSPPPPFDPSRMIGIIKRKALIKELASVYHNECLHYCRELLELQNKYEEPFVDLKAPDDSRKETTKPPKRSKKNR</sequence>
<evidence type="ECO:0000313" key="2">
    <source>
        <dbReference type="EMBL" id="KAJ8760788.1"/>
    </source>
</evidence>
<dbReference type="AlphaFoldDB" id="A0AAV8T3E6"/>
<dbReference type="PANTHER" id="PTHR37242">
    <property type="entry name" value="OS09G0569450 PROTEIN"/>
    <property type="match status" value="1"/>
</dbReference>
<keyword evidence="3" id="KW-1185">Reference proteome</keyword>
<organism evidence="2 3">
    <name type="scientific">Erythroxylum novogranatense</name>
    <dbReference type="NCBI Taxonomy" id="1862640"/>
    <lineage>
        <taxon>Eukaryota</taxon>
        <taxon>Viridiplantae</taxon>
        <taxon>Streptophyta</taxon>
        <taxon>Embryophyta</taxon>
        <taxon>Tracheophyta</taxon>
        <taxon>Spermatophyta</taxon>
        <taxon>Magnoliopsida</taxon>
        <taxon>eudicotyledons</taxon>
        <taxon>Gunneridae</taxon>
        <taxon>Pentapetalae</taxon>
        <taxon>rosids</taxon>
        <taxon>fabids</taxon>
        <taxon>Malpighiales</taxon>
        <taxon>Erythroxylaceae</taxon>
        <taxon>Erythroxylum</taxon>
    </lineage>
</organism>